<dbReference type="AlphaFoldDB" id="S3D7H0"/>
<dbReference type="RefSeq" id="XP_008085315.1">
    <property type="nucleotide sequence ID" value="XM_008087124.1"/>
</dbReference>
<proteinExistence type="predicted"/>
<gene>
    <name evidence="2" type="ORF">GLAREA_04747</name>
</gene>
<protein>
    <recommendedName>
        <fullName evidence="1">Heterokaryon incompatibility domain-containing protein</fullName>
    </recommendedName>
</protein>
<dbReference type="PANTHER" id="PTHR33112">
    <property type="entry name" value="DOMAIN PROTEIN, PUTATIVE-RELATED"/>
    <property type="match status" value="1"/>
</dbReference>
<keyword evidence="3" id="KW-1185">Reference proteome</keyword>
<name>S3D7H0_GLAL2</name>
<dbReference type="GeneID" id="19463802"/>
<dbReference type="EMBL" id="KE145369">
    <property type="protein sequence ID" value="EPE27956.1"/>
    <property type="molecule type" value="Genomic_DNA"/>
</dbReference>
<feature type="domain" description="Heterokaryon incompatibility" evidence="1">
    <location>
        <begin position="233"/>
        <end position="383"/>
    </location>
</feature>
<reference evidence="2 3" key="1">
    <citation type="journal article" date="2013" name="BMC Genomics">
        <title>Genomics-driven discovery of the pneumocandin biosynthetic gene cluster in the fungus Glarea lozoyensis.</title>
        <authorList>
            <person name="Chen L."/>
            <person name="Yue Q."/>
            <person name="Zhang X."/>
            <person name="Xiang M."/>
            <person name="Wang C."/>
            <person name="Li S."/>
            <person name="Che Y."/>
            <person name="Ortiz-Lopez F.J."/>
            <person name="Bills G.F."/>
            <person name="Liu X."/>
            <person name="An Z."/>
        </authorList>
    </citation>
    <scope>NUCLEOTIDE SEQUENCE [LARGE SCALE GENOMIC DNA]</scope>
    <source>
        <strain evidence="3">ATCC 20868 / MF5171</strain>
    </source>
</reference>
<accession>S3D7H0</accession>
<evidence type="ECO:0000313" key="2">
    <source>
        <dbReference type="EMBL" id="EPE27956.1"/>
    </source>
</evidence>
<evidence type="ECO:0000259" key="1">
    <source>
        <dbReference type="Pfam" id="PF06985"/>
    </source>
</evidence>
<dbReference type="InterPro" id="IPR010730">
    <property type="entry name" value="HET"/>
</dbReference>
<dbReference type="STRING" id="1116229.S3D7H0"/>
<dbReference type="OMA" id="RTHRIDC"/>
<organism evidence="2 3">
    <name type="scientific">Glarea lozoyensis (strain ATCC 20868 / MF5171)</name>
    <dbReference type="NCBI Taxonomy" id="1116229"/>
    <lineage>
        <taxon>Eukaryota</taxon>
        <taxon>Fungi</taxon>
        <taxon>Dikarya</taxon>
        <taxon>Ascomycota</taxon>
        <taxon>Pezizomycotina</taxon>
        <taxon>Leotiomycetes</taxon>
        <taxon>Helotiales</taxon>
        <taxon>Helotiaceae</taxon>
        <taxon>Glarea</taxon>
    </lineage>
</organism>
<sequence length="673" mass="76960">MNFPAAWKTLSYGTATNGIALIQFAYLQTYIGQDASYHSKGMIRVPMQTTSLFYTSCAKSAENFDLGSMKHRREEGIGSSVSHVFSEESSEMLVVTLENNYDPPYGDEWAFNLRVKPNGIEADGPDELSGSSAPLAPLSTARLDTDRMFELHVNNYPVEYLLSSPTSNSTASTESREWARHKLKECLSNHGTCTLLRRDPNFMPTRLLDVSSVNTDGIVRLTYPTSQWPKPRYLTLSYCWGGDQKFKLTHATYDELQVGISVARLQKSIQDAIRITNWFDVQYIWVDSLCIIQDEPDDWDHESKQMCEVYQNSTLTISAQGAKSSEQGCFASRNPLMHLPCKLTEADSNGNAVTVFPQKSTAWWRKQAFEQAPLFKRAWVIQERMLSPRNLCFGEILTWECNQVSTSEFDEFLGLRNPNPKALLPVVPHVKGELHSEKPVFSIFEFWSDLMRSYPASGITVNSDRPVAVRGIIQYLEEVTDYMNMHGLWIQFLNFEILWLVEKPSKLQRLQVNDVRARKNQSPSWSWLEMAVPVTNTYDKTKELEFICRVAVLSPLSEMPPFKTKLHVRGFVLRATIFTSKKQQFDGFLKFHKVKFLPDYADLSLEREILFLLVARDSRENWGFNMAFYYGLAICPSAEVKGAYERIGYLKGGVPLFKDALEDRLKERDIFLV</sequence>
<dbReference type="HOGENOM" id="CLU_002639_3_0_1"/>
<dbReference type="KEGG" id="glz:GLAREA_04747"/>
<dbReference type="Proteomes" id="UP000016922">
    <property type="component" value="Unassembled WGS sequence"/>
</dbReference>
<dbReference type="PANTHER" id="PTHR33112:SF9">
    <property type="entry name" value="HETEROKARYON INCOMPATIBILITY DOMAIN-CONTAINING PROTEIN"/>
    <property type="match status" value="1"/>
</dbReference>
<evidence type="ECO:0000313" key="3">
    <source>
        <dbReference type="Proteomes" id="UP000016922"/>
    </source>
</evidence>
<dbReference type="Pfam" id="PF06985">
    <property type="entry name" value="HET"/>
    <property type="match status" value="1"/>
</dbReference>
<dbReference type="OrthoDB" id="3543135at2759"/>